<name>A0A0X3ARZ3_9FLAO</name>
<evidence type="ECO:0000313" key="1">
    <source>
        <dbReference type="EMBL" id="CVK17104.1"/>
    </source>
</evidence>
<organism evidence="1 2">
    <name type="scientific">Apibacter mensalis</name>
    <dbReference type="NCBI Taxonomy" id="1586267"/>
    <lineage>
        <taxon>Bacteria</taxon>
        <taxon>Pseudomonadati</taxon>
        <taxon>Bacteroidota</taxon>
        <taxon>Flavobacteriia</taxon>
        <taxon>Flavobacteriales</taxon>
        <taxon>Weeksellaceae</taxon>
        <taxon>Apibacter</taxon>
    </lineage>
</organism>
<dbReference type="OrthoDB" id="1132132at2"/>
<evidence type="ECO:0000313" key="2">
    <source>
        <dbReference type="Proteomes" id="UP000182761"/>
    </source>
</evidence>
<dbReference type="Proteomes" id="UP000182761">
    <property type="component" value="Unassembled WGS sequence"/>
</dbReference>
<dbReference type="RefSeq" id="WP_055426275.1">
    <property type="nucleotide sequence ID" value="NZ_FCOR01000016.1"/>
</dbReference>
<protein>
    <submittedName>
        <fullName evidence="1">Uncharacterized protein</fullName>
    </submittedName>
</protein>
<gene>
    <name evidence="1" type="ORF">Ga0061079_1166</name>
</gene>
<sequence>MTSKYLITSEKFTGSLFMEYKDGIIWKFEFSKDCNINSDTRAQLAKKIRIQEDSVELWNNNPSLILTRLLNDTTFEVFYKAYPRKDGKKLMAQRVWEKMKDVERIQAITYIDTLIEQKTSDGTAYPYASTYLNQRYWL</sequence>
<reference evidence="1 2" key="1">
    <citation type="submission" date="2016-01" db="EMBL/GenBank/DDBJ databases">
        <authorList>
            <person name="McClelland M."/>
            <person name="Jain A."/>
            <person name="Saraogi P."/>
            <person name="Mendelson R."/>
            <person name="Westerman R."/>
            <person name="SanMiguel P."/>
            <person name="Csonka L."/>
        </authorList>
    </citation>
    <scope>NUCLEOTIDE SEQUENCE [LARGE SCALE GENOMIC DNA]</scope>
    <source>
        <strain evidence="1 2">R-53146</strain>
    </source>
</reference>
<keyword evidence="2" id="KW-1185">Reference proteome</keyword>
<accession>A0A0X3ARZ3</accession>
<dbReference type="STRING" id="1586267.GCA_001418685_01971"/>
<dbReference type="AlphaFoldDB" id="A0A0X3ARZ3"/>
<dbReference type="EMBL" id="FCOR01000016">
    <property type="protein sequence ID" value="CVK17104.1"/>
    <property type="molecule type" value="Genomic_DNA"/>
</dbReference>
<proteinExistence type="predicted"/>